<evidence type="ECO:0000313" key="3">
    <source>
        <dbReference type="Proteomes" id="UP000479190"/>
    </source>
</evidence>
<name>A0A6H5HXZ5_9HYME</name>
<keyword evidence="1" id="KW-1133">Transmembrane helix</keyword>
<protein>
    <submittedName>
        <fullName evidence="2">Uncharacterized protein</fullName>
    </submittedName>
</protein>
<evidence type="ECO:0000256" key="1">
    <source>
        <dbReference type="SAM" id="Phobius"/>
    </source>
</evidence>
<keyword evidence="1" id="KW-0472">Membrane</keyword>
<sequence>MFFSDGPNTDLNLYLLIPSSEVVTMPGFTRTVFFLLFFYYRGRRMRIRALCRSGVRARVCRRYRTWSRIGVRGNEEVPGLESNRSSSWCLPEIPGVESNRRSNKFGRIRIGVRLTIANVWRT</sequence>
<proteinExistence type="predicted"/>
<evidence type="ECO:0000313" key="2">
    <source>
        <dbReference type="EMBL" id="CAB0030669.1"/>
    </source>
</evidence>
<accession>A0A6H5HXZ5</accession>
<dbReference type="EMBL" id="CADCXV010000513">
    <property type="protein sequence ID" value="CAB0030669.1"/>
    <property type="molecule type" value="Genomic_DNA"/>
</dbReference>
<gene>
    <name evidence="2" type="ORF">TBRA_LOCUS2665</name>
</gene>
<keyword evidence="1" id="KW-0812">Transmembrane</keyword>
<dbReference type="AlphaFoldDB" id="A0A6H5HXZ5"/>
<keyword evidence="3" id="KW-1185">Reference proteome</keyword>
<reference evidence="2 3" key="1">
    <citation type="submission" date="2020-02" db="EMBL/GenBank/DDBJ databases">
        <authorList>
            <person name="Ferguson B K."/>
        </authorList>
    </citation>
    <scope>NUCLEOTIDE SEQUENCE [LARGE SCALE GENOMIC DNA]</scope>
</reference>
<organism evidence="2 3">
    <name type="scientific">Trichogramma brassicae</name>
    <dbReference type="NCBI Taxonomy" id="86971"/>
    <lineage>
        <taxon>Eukaryota</taxon>
        <taxon>Metazoa</taxon>
        <taxon>Ecdysozoa</taxon>
        <taxon>Arthropoda</taxon>
        <taxon>Hexapoda</taxon>
        <taxon>Insecta</taxon>
        <taxon>Pterygota</taxon>
        <taxon>Neoptera</taxon>
        <taxon>Endopterygota</taxon>
        <taxon>Hymenoptera</taxon>
        <taxon>Apocrita</taxon>
        <taxon>Proctotrupomorpha</taxon>
        <taxon>Chalcidoidea</taxon>
        <taxon>Trichogrammatidae</taxon>
        <taxon>Trichogramma</taxon>
    </lineage>
</organism>
<feature type="transmembrane region" description="Helical" evidence="1">
    <location>
        <begin position="22"/>
        <end position="40"/>
    </location>
</feature>
<dbReference type="Proteomes" id="UP000479190">
    <property type="component" value="Unassembled WGS sequence"/>
</dbReference>